<evidence type="ECO:0000256" key="5">
    <source>
        <dbReference type="ARBA" id="ARBA00022989"/>
    </source>
</evidence>
<dbReference type="InterPro" id="IPR004869">
    <property type="entry name" value="MMPL_dom"/>
</dbReference>
<evidence type="ECO:0000256" key="6">
    <source>
        <dbReference type="ARBA" id="ARBA00023136"/>
    </source>
</evidence>
<dbReference type="AlphaFoldDB" id="A0A829MBI4"/>
<keyword evidence="5 7" id="KW-1133">Transmembrane helix</keyword>
<dbReference type="EMBL" id="AYTF01000001">
    <property type="protein sequence ID" value="ESV65539.1"/>
    <property type="molecule type" value="Genomic_DNA"/>
</dbReference>
<feature type="transmembrane region" description="Helical" evidence="7">
    <location>
        <begin position="893"/>
        <end position="916"/>
    </location>
</feature>
<keyword evidence="4 7" id="KW-0812">Transmembrane</keyword>
<dbReference type="Gene3D" id="1.20.1640.10">
    <property type="entry name" value="Multidrug efflux transporter AcrB transmembrane domain"/>
    <property type="match status" value="2"/>
</dbReference>
<feature type="transmembrane region" description="Helical" evidence="7">
    <location>
        <begin position="326"/>
        <end position="349"/>
    </location>
</feature>
<accession>A0A829MBI4</accession>
<dbReference type="PANTHER" id="PTHR33406:SF6">
    <property type="entry name" value="MEMBRANE PROTEIN YDGH-RELATED"/>
    <property type="match status" value="1"/>
</dbReference>
<evidence type="ECO:0000259" key="8">
    <source>
        <dbReference type="Pfam" id="PF03176"/>
    </source>
</evidence>
<evidence type="ECO:0000256" key="3">
    <source>
        <dbReference type="ARBA" id="ARBA00022475"/>
    </source>
</evidence>
<comment type="caution">
    <text evidence="9">The sequence shown here is derived from an EMBL/GenBank/DDBJ whole genome shotgun (WGS) entry which is preliminary data.</text>
</comment>
<dbReference type="PANTHER" id="PTHR33406">
    <property type="entry name" value="MEMBRANE PROTEIN MJ1562-RELATED"/>
    <property type="match status" value="1"/>
</dbReference>
<feature type="domain" description="Membrane transport protein MMPL" evidence="8">
    <location>
        <begin position="51"/>
        <end position="381"/>
    </location>
</feature>
<keyword evidence="3" id="KW-1003">Cell membrane</keyword>
<dbReference type="GO" id="GO:0005886">
    <property type="term" value="C:plasma membrane"/>
    <property type="evidence" value="ECO:0007669"/>
    <property type="project" value="UniProtKB-SubCell"/>
</dbReference>
<dbReference type="SUPFAM" id="SSF82866">
    <property type="entry name" value="Multidrug efflux transporter AcrB transmembrane domain"/>
    <property type="match status" value="2"/>
</dbReference>
<feature type="transmembrane region" description="Helical" evidence="7">
    <location>
        <begin position="191"/>
        <end position="210"/>
    </location>
</feature>
<comment type="similarity">
    <text evidence="2">Belongs to the resistance-nodulation-cell division (RND) (TC 2.A.6) family. MmpL subfamily.</text>
</comment>
<feature type="transmembrane region" description="Helical" evidence="7">
    <location>
        <begin position="852"/>
        <end position="873"/>
    </location>
</feature>
<evidence type="ECO:0000313" key="10">
    <source>
        <dbReference type="Proteomes" id="UP000018502"/>
    </source>
</evidence>
<feature type="domain" description="Membrane transport protein MMPL" evidence="8">
    <location>
        <begin position="615"/>
        <end position="930"/>
    </location>
</feature>
<keyword evidence="6 7" id="KW-0472">Membrane</keyword>
<feature type="transmembrane region" description="Helical" evidence="7">
    <location>
        <begin position="761"/>
        <end position="778"/>
    </location>
</feature>
<dbReference type="InterPro" id="IPR050545">
    <property type="entry name" value="Mycobact_MmpL"/>
</dbReference>
<evidence type="ECO:0000256" key="4">
    <source>
        <dbReference type="ARBA" id="ARBA00022692"/>
    </source>
</evidence>
<protein>
    <submittedName>
        <fullName evidence="9">MMPL family protein</fullName>
    </submittedName>
</protein>
<comment type="subcellular location">
    <subcellularLocation>
        <location evidence="1">Cell membrane</location>
        <topology evidence="1">Multi-pass membrane protein</topology>
    </subcellularLocation>
</comment>
<name>A0A829MBI4_9MYCO</name>
<feature type="transmembrane region" description="Helical" evidence="7">
    <location>
        <begin position="293"/>
        <end position="314"/>
    </location>
</feature>
<organism evidence="9 10">
    <name type="scientific">Mycobacteroides abscessus MAB_091912_2446</name>
    <dbReference type="NCBI Taxonomy" id="1335414"/>
    <lineage>
        <taxon>Bacteria</taxon>
        <taxon>Bacillati</taxon>
        <taxon>Actinomycetota</taxon>
        <taxon>Actinomycetes</taxon>
        <taxon>Mycobacteriales</taxon>
        <taxon>Mycobacteriaceae</taxon>
        <taxon>Mycobacteroides</taxon>
        <taxon>Mycobacteroides abscessus</taxon>
    </lineage>
</organism>
<evidence type="ECO:0000256" key="2">
    <source>
        <dbReference type="ARBA" id="ARBA00010157"/>
    </source>
</evidence>
<evidence type="ECO:0000256" key="1">
    <source>
        <dbReference type="ARBA" id="ARBA00004651"/>
    </source>
</evidence>
<feature type="transmembrane region" description="Helical" evidence="7">
    <location>
        <begin position="812"/>
        <end position="831"/>
    </location>
</feature>
<dbReference type="Proteomes" id="UP000018502">
    <property type="component" value="Unassembled WGS sequence"/>
</dbReference>
<reference evidence="9 10" key="1">
    <citation type="journal article" date="2014" name="Emerg. Infect. Dis.">
        <title>High-level Relatedness among Mycobacterium abscessus subsp. massiliense Strains from Widely Separated Outbreaks.</title>
        <authorList>
            <person name="Tettelin H."/>
            <person name="Davidson R.M."/>
            <person name="Agrawal S."/>
            <person name="Aitken M.L."/>
            <person name="Shallom S."/>
            <person name="Hasan N.A."/>
            <person name="Strong M."/>
            <person name="Nogueira de Moura V.C."/>
            <person name="De Groote M.A."/>
            <person name="Duarte R.S."/>
            <person name="Hine E."/>
            <person name="Parankush S."/>
            <person name="Su Q."/>
            <person name="Daugherty S.C."/>
            <person name="Fraser C.M."/>
            <person name="Brown-Elliott B.A."/>
            <person name="Wallace R.J.Jr."/>
            <person name="Holland S.M."/>
            <person name="Sampaio E.P."/>
            <person name="Olivier K.N."/>
            <person name="Jackson M."/>
            <person name="Zelazny A.M."/>
        </authorList>
    </citation>
    <scope>NUCLEOTIDE SEQUENCE [LARGE SCALE GENOMIC DNA]</scope>
    <source>
        <strain evidence="9 10">MAB_091912_2446</strain>
    </source>
</reference>
<feature type="transmembrane region" description="Helical" evidence="7">
    <location>
        <begin position="785"/>
        <end position="806"/>
    </location>
</feature>
<proteinExistence type="inferred from homology"/>
<evidence type="ECO:0000256" key="7">
    <source>
        <dbReference type="SAM" id="Phobius"/>
    </source>
</evidence>
<evidence type="ECO:0000313" key="9">
    <source>
        <dbReference type="EMBL" id="ESV65539.1"/>
    </source>
</evidence>
<feature type="transmembrane region" description="Helical" evidence="7">
    <location>
        <begin position="381"/>
        <end position="403"/>
    </location>
</feature>
<feature type="transmembrane region" description="Helical" evidence="7">
    <location>
        <begin position="251"/>
        <end position="272"/>
    </location>
</feature>
<sequence>MMHDSPIFGRFAGVISRHAAAIIGLLMLVAGGLMASAPNLEELALTHGSPMMPTNTQSAAALKHMAKAFGESESNNTAAVVVVKDQPFTEQDRQFRADLMKKLRADTEHVEPGMDMWSDPQFATASESPDKMVALAQVQLSGEIGGPKAMESAKAMQRIIDDIAKPPGTTVYATGTSQAAADQINTMMRDVVIIGGLSVVLVGGLLLLVYRSLVVAFLPLITVGVAVGIATPMASFLTLAGLIPTSMMTNALMGALALGAGTDYSIFFIGRYQEGRRAGLSVDDAFRASYRGVAPVVIASGLTVAGALSCMTFAQLDMMRSMGIPGAITMIFTVLSAVTVTPGALLIGARRFGWFEPKSTVRSTRLWRRVGIRVARWPKPIFVTTFAALIVLMMVIPTASFNYDELQFIPKDMPSAAGMNAIQEHFPAGQMNPDMILIRAPEDLRTSANIGLLEKAAQQITKLDSVASVQWITRPTGTPMDQTSLTYSVGMAGTMMSQNKIVMEQRQHRMRTMTDNMNSMMSTLQGLQGTLRTAQQSAAQFSAAAGPIQASLNQLKSQLNSVMGPAREAVRAQPNCAADPMCVGARSTLSNFENMSNVTDQMRSLVSTSGSMTGGLAQAARTMPRMLDSMSSMQDLMTETNEQMSQMMSQIDTMTSLMQDLGRSSAGTGDYFYFPAQMLSDPRFKPYLKMMFSEDGTTTRMIVIGSGSSYGDEGIQRVRDLAREMKYALKGTRLQGSVIEIAGPAALIGDMRVMLDRDEKLIMIGCLTVIFTVVLLLLRGLVASLIVIGSVLVSFASTLGLALVIWQHVLGIQLHWSVPVAVFAILISVGADYNLLVASRFKEEMSAGIRTGVIRSIAGTGGVVTTAGLVFAMTQFAMMGSSLVNVAQMGSTIGLGLIIDTFVVRTFTVPTLAVILDKKFWWPLPMTQLWRRT</sequence>
<dbReference type="Pfam" id="PF03176">
    <property type="entry name" value="MMPL"/>
    <property type="match status" value="2"/>
</dbReference>
<gene>
    <name evidence="9" type="ORF">L833_2931</name>
</gene>
<feature type="transmembrane region" description="Helical" evidence="7">
    <location>
        <begin position="217"/>
        <end position="239"/>
    </location>
</feature>